<reference evidence="8 9" key="1">
    <citation type="submission" date="2022-06" db="EMBL/GenBank/DDBJ databases">
        <title>Genomic Encyclopedia of Archaeal and Bacterial Type Strains, Phase II (KMG-II): from individual species to whole genera.</title>
        <authorList>
            <person name="Goeker M."/>
        </authorList>
    </citation>
    <scope>NUCLEOTIDE SEQUENCE [LARGE SCALE GENOMIC DNA]</scope>
    <source>
        <strain evidence="8 9">DSM 44255</strain>
    </source>
</reference>
<dbReference type="Pfam" id="PF07690">
    <property type="entry name" value="MFS_1"/>
    <property type="match status" value="2"/>
</dbReference>
<evidence type="ECO:0000256" key="5">
    <source>
        <dbReference type="ARBA" id="ARBA00023136"/>
    </source>
</evidence>
<keyword evidence="9" id="KW-1185">Reference proteome</keyword>
<evidence type="ECO:0000259" key="7">
    <source>
        <dbReference type="PROSITE" id="PS50850"/>
    </source>
</evidence>
<dbReference type="PANTHER" id="PTHR42718">
    <property type="entry name" value="MAJOR FACILITATOR SUPERFAMILY MULTIDRUG TRANSPORTER MFSC"/>
    <property type="match status" value="1"/>
</dbReference>
<feature type="transmembrane region" description="Helical" evidence="6">
    <location>
        <begin position="238"/>
        <end position="255"/>
    </location>
</feature>
<proteinExistence type="predicted"/>
<dbReference type="RefSeq" id="WP_253885429.1">
    <property type="nucleotide sequence ID" value="NZ_BAAAVB010000006.1"/>
</dbReference>
<feature type="transmembrane region" description="Helical" evidence="6">
    <location>
        <begin position="349"/>
        <end position="370"/>
    </location>
</feature>
<feature type="transmembrane region" description="Helical" evidence="6">
    <location>
        <begin position="12"/>
        <end position="32"/>
    </location>
</feature>
<dbReference type="PROSITE" id="PS50850">
    <property type="entry name" value="MFS"/>
    <property type="match status" value="1"/>
</dbReference>
<comment type="subcellular location">
    <subcellularLocation>
        <location evidence="1">Cell membrane</location>
        <topology evidence="1">Multi-pass membrane protein</topology>
    </subcellularLocation>
</comment>
<dbReference type="PANTHER" id="PTHR42718:SF9">
    <property type="entry name" value="MAJOR FACILITATOR SUPERFAMILY MULTIDRUG TRANSPORTER MFSC"/>
    <property type="match status" value="1"/>
</dbReference>
<feature type="transmembrane region" description="Helical" evidence="6">
    <location>
        <begin position="44"/>
        <end position="66"/>
    </location>
</feature>
<name>A0ABT1I7F2_9PSEU</name>
<protein>
    <submittedName>
        <fullName evidence="8">Arabinose efflux permease, MFS family</fullName>
    </submittedName>
</protein>
<evidence type="ECO:0000256" key="6">
    <source>
        <dbReference type="SAM" id="Phobius"/>
    </source>
</evidence>
<feature type="transmembrane region" description="Helical" evidence="6">
    <location>
        <begin position="200"/>
        <end position="226"/>
    </location>
</feature>
<evidence type="ECO:0000256" key="4">
    <source>
        <dbReference type="ARBA" id="ARBA00022989"/>
    </source>
</evidence>
<dbReference type="InterPro" id="IPR020846">
    <property type="entry name" value="MFS_dom"/>
</dbReference>
<feature type="transmembrane region" description="Helical" evidence="6">
    <location>
        <begin position="78"/>
        <end position="99"/>
    </location>
</feature>
<evidence type="ECO:0000313" key="9">
    <source>
        <dbReference type="Proteomes" id="UP001205185"/>
    </source>
</evidence>
<organism evidence="8 9">
    <name type="scientific">Actinokineospora diospyrosa</name>
    <dbReference type="NCBI Taxonomy" id="103728"/>
    <lineage>
        <taxon>Bacteria</taxon>
        <taxon>Bacillati</taxon>
        <taxon>Actinomycetota</taxon>
        <taxon>Actinomycetes</taxon>
        <taxon>Pseudonocardiales</taxon>
        <taxon>Pseudonocardiaceae</taxon>
        <taxon>Actinokineospora</taxon>
    </lineage>
</organism>
<evidence type="ECO:0000256" key="3">
    <source>
        <dbReference type="ARBA" id="ARBA00022692"/>
    </source>
</evidence>
<feature type="transmembrane region" description="Helical" evidence="6">
    <location>
        <begin position="294"/>
        <end position="315"/>
    </location>
</feature>
<dbReference type="PRINTS" id="PR01035">
    <property type="entry name" value="TCRTETA"/>
</dbReference>
<keyword evidence="5 6" id="KW-0472">Membrane</keyword>
<evidence type="ECO:0000256" key="1">
    <source>
        <dbReference type="ARBA" id="ARBA00004651"/>
    </source>
</evidence>
<keyword evidence="2" id="KW-0813">Transport</keyword>
<dbReference type="EMBL" id="JAMTCO010000002">
    <property type="protein sequence ID" value="MCP2268550.1"/>
    <property type="molecule type" value="Genomic_DNA"/>
</dbReference>
<accession>A0ABT1I7F2</accession>
<gene>
    <name evidence="8" type="ORF">LV75_001036</name>
</gene>
<feature type="domain" description="Major facilitator superfamily (MFS) profile" evidence="7">
    <location>
        <begin position="9"/>
        <end position="376"/>
    </location>
</feature>
<dbReference type="SUPFAM" id="SSF103473">
    <property type="entry name" value="MFS general substrate transporter"/>
    <property type="match status" value="1"/>
</dbReference>
<dbReference type="InterPro" id="IPR036259">
    <property type="entry name" value="MFS_trans_sf"/>
</dbReference>
<dbReference type="Proteomes" id="UP001205185">
    <property type="component" value="Unassembled WGS sequence"/>
</dbReference>
<feature type="transmembrane region" description="Helical" evidence="6">
    <location>
        <begin position="162"/>
        <end position="179"/>
    </location>
</feature>
<evidence type="ECO:0000256" key="2">
    <source>
        <dbReference type="ARBA" id="ARBA00022448"/>
    </source>
</evidence>
<dbReference type="InterPro" id="IPR011701">
    <property type="entry name" value="MFS"/>
</dbReference>
<dbReference type="Gene3D" id="1.20.1250.20">
    <property type="entry name" value="MFS general substrate transporter like domains"/>
    <property type="match status" value="2"/>
</dbReference>
<feature type="transmembrane region" description="Helical" evidence="6">
    <location>
        <begin position="267"/>
        <end position="288"/>
    </location>
</feature>
<feature type="transmembrane region" description="Helical" evidence="6">
    <location>
        <begin position="322"/>
        <end position="343"/>
    </location>
</feature>
<sequence>MSRGTPTATVVALYAGGFLGPFAGGIVTSMLPELGADFGVSTQVASYSLTAYLVPFAALMLFSGTLGARWGAARSVRVAYLVYVVSSVVCVLASTYPVFLAARAVQGGANAFTTPLLLAAIATVTPPERLGRSLGLFASLQAAGQTSAPLLGGLAAEVSWRYAFLGVAAVSAVLAFAGLPERMRERQRTHATLRSAWRPAVLKAGWLALVGWACLGGMSVLLAVRAEDAFGLSAAERGLVLTGFGVVGLLSARPVGRAIDRIGARRAVLIGSVAGAVPVALVGTLTWLPAVAALWAVTGVAAQLVLTGVNALVLGGDGPNRAGAVSVVQSLRFTGAAVSPLAFTPLYQVAPWLGFVVPAVLVTVSAVLLLGGREVP</sequence>
<keyword evidence="3 6" id="KW-0812">Transmembrane</keyword>
<comment type="caution">
    <text evidence="8">The sequence shown here is derived from an EMBL/GenBank/DDBJ whole genome shotgun (WGS) entry which is preliminary data.</text>
</comment>
<evidence type="ECO:0000313" key="8">
    <source>
        <dbReference type="EMBL" id="MCP2268550.1"/>
    </source>
</evidence>
<dbReference type="InterPro" id="IPR001958">
    <property type="entry name" value="Tet-R_TetA/multi-R_MdtG-like"/>
</dbReference>
<keyword evidence="4 6" id="KW-1133">Transmembrane helix</keyword>